<dbReference type="Pfam" id="PF06742">
    <property type="entry name" value="DUF1214"/>
    <property type="match status" value="1"/>
</dbReference>
<dbReference type="Proteomes" id="UP000177515">
    <property type="component" value="Chromosome 2"/>
</dbReference>
<dbReference type="PANTHER" id="PTHR36509">
    <property type="entry name" value="BLL3101 PROTEIN"/>
    <property type="match status" value="1"/>
</dbReference>
<dbReference type="InterPro" id="IPR010679">
    <property type="entry name" value="DUF1254"/>
</dbReference>
<organism evidence="3 4">
    <name type="scientific">Cupriavidus malaysiensis</name>
    <dbReference type="NCBI Taxonomy" id="367825"/>
    <lineage>
        <taxon>Bacteria</taxon>
        <taxon>Pseudomonadati</taxon>
        <taxon>Pseudomonadota</taxon>
        <taxon>Betaproteobacteria</taxon>
        <taxon>Burkholderiales</taxon>
        <taxon>Burkholderiaceae</taxon>
        <taxon>Cupriavidus</taxon>
    </lineage>
</organism>
<dbReference type="InterPro" id="IPR037050">
    <property type="entry name" value="DUF1254_sf"/>
</dbReference>
<dbReference type="PANTHER" id="PTHR36509:SF2">
    <property type="entry name" value="BLL3101 PROTEIN"/>
    <property type="match status" value="1"/>
</dbReference>
<dbReference type="Pfam" id="PF06863">
    <property type="entry name" value="DUF1254"/>
    <property type="match status" value="1"/>
</dbReference>
<dbReference type="InterPro" id="IPR037049">
    <property type="entry name" value="DUF1214_C_sf"/>
</dbReference>
<reference evidence="3 4" key="1">
    <citation type="submission" date="2016-10" db="EMBL/GenBank/DDBJ databases">
        <title>Complete genome sequences of three Cupriavidus strains isolated from various Malaysian environments.</title>
        <authorList>
            <person name="Abdullah A.A.-A."/>
            <person name="Shafie N.A.H."/>
            <person name="Lau N.S."/>
        </authorList>
    </citation>
    <scope>NUCLEOTIDE SEQUENCE [LARGE SCALE GENOMIC DNA]</scope>
    <source>
        <strain evidence="3 4">USMAA1020</strain>
    </source>
</reference>
<dbReference type="Gene3D" id="2.60.40.1610">
    <property type="entry name" value="Domain of unknown function DUF1254"/>
    <property type="match status" value="1"/>
</dbReference>
<evidence type="ECO:0000259" key="2">
    <source>
        <dbReference type="Pfam" id="PF06863"/>
    </source>
</evidence>
<dbReference type="EMBL" id="CP017755">
    <property type="protein sequence ID" value="AOZ08852.1"/>
    <property type="molecule type" value="Genomic_DNA"/>
</dbReference>
<dbReference type="Gene3D" id="2.60.120.600">
    <property type="entry name" value="Domain of unknown function DUF1214, C-terminal domain"/>
    <property type="match status" value="1"/>
</dbReference>
<accession>A0ABM6FAW1</accession>
<proteinExistence type="predicted"/>
<protein>
    <recommendedName>
        <fullName evidence="5">DUF1254 domain-containing protein</fullName>
    </recommendedName>
</protein>
<evidence type="ECO:0000259" key="1">
    <source>
        <dbReference type="Pfam" id="PF06742"/>
    </source>
</evidence>
<feature type="domain" description="DUF1254" evidence="2">
    <location>
        <begin position="54"/>
        <end position="181"/>
    </location>
</feature>
<keyword evidence="4" id="KW-1185">Reference proteome</keyword>
<evidence type="ECO:0008006" key="5">
    <source>
        <dbReference type="Google" id="ProtNLM"/>
    </source>
</evidence>
<gene>
    <name evidence="3" type="ORF">BKK80_23445</name>
</gene>
<evidence type="ECO:0000313" key="3">
    <source>
        <dbReference type="EMBL" id="AOZ08852.1"/>
    </source>
</evidence>
<evidence type="ECO:0000313" key="4">
    <source>
        <dbReference type="Proteomes" id="UP000177515"/>
    </source>
</evidence>
<sequence>MNAPILSAASPQEALAAAAALPLVLYGYPLVESLRTCRLQTSAREATGYGRAPVNVLSASERQWTHEDRDIVTPANDLLYFCGWIHLADGPVTLRIPPLPERERYYVIELLDAYTHNFANLGPRNIPPEGGEVVLAGPGRQAGGAHVVNCPTPLVWLLGRVLVQGEADLPRALAFERGFAIAAAPGRRRPPSIEAWSETGDEAMDFFQNLFNGLRDFPPAPRDQGLLTLLRKVGVRLEDAPEVAALRPAVRAGLAGAYRQGMALIEAHTRSQQRKSWGYSLQLGRFGDEGDDWLLRATTAMKGLGALRADEAVYAMADFDADGEPLDGRHRYALRFAPGQLPPAQAFWSVSLYGEDRYFAANEIGRYAVGDRTPGLRFEPDGSLVIPIGHGRPEAEANWLPAPAGRFYLILRLYHPSPAFMAGQYAIPAVVRLD</sequence>
<feature type="domain" description="DUF1214" evidence="1">
    <location>
        <begin position="311"/>
        <end position="417"/>
    </location>
</feature>
<dbReference type="SUPFAM" id="SSF160935">
    <property type="entry name" value="VPA0735-like"/>
    <property type="match status" value="1"/>
</dbReference>
<dbReference type="RefSeq" id="WP_071039516.1">
    <property type="nucleotide sequence ID" value="NZ_CP017755.1"/>
</dbReference>
<dbReference type="InterPro" id="IPR010621">
    <property type="entry name" value="DUF1214"/>
</dbReference>
<name>A0ABM6FAW1_9BURK</name>